<sequence>MSTTHKGARGYGSDAHACTAERGGQAVDSVEVWAGEYLQDLAEIMDNSSRTALFNYVGYRLMVHLSPLLPDDAAFLVPLSHENAARAGSDRLQVLHTRPQPARLE</sequence>
<organism evidence="2 3">
    <name type="scientific">Amblyomma americanum</name>
    <name type="common">Lone star tick</name>
    <dbReference type="NCBI Taxonomy" id="6943"/>
    <lineage>
        <taxon>Eukaryota</taxon>
        <taxon>Metazoa</taxon>
        <taxon>Ecdysozoa</taxon>
        <taxon>Arthropoda</taxon>
        <taxon>Chelicerata</taxon>
        <taxon>Arachnida</taxon>
        <taxon>Acari</taxon>
        <taxon>Parasitiformes</taxon>
        <taxon>Ixodida</taxon>
        <taxon>Ixodoidea</taxon>
        <taxon>Ixodidae</taxon>
        <taxon>Amblyomminae</taxon>
        <taxon>Amblyomma</taxon>
    </lineage>
</organism>
<evidence type="ECO:0000313" key="2">
    <source>
        <dbReference type="EMBL" id="KAK8764756.1"/>
    </source>
</evidence>
<keyword evidence="3" id="KW-1185">Reference proteome</keyword>
<reference evidence="2 3" key="1">
    <citation type="journal article" date="2023" name="Arcadia Sci">
        <title>De novo assembly of a long-read Amblyomma americanum tick genome.</title>
        <authorList>
            <person name="Chou S."/>
            <person name="Poskanzer K.E."/>
            <person name="Rollins M."/>
            <person name="Thuy-Boun P.S."/>
        </authorList>
    </citation>
    <scope>NUCLEOTIDE SEQUENCE [LARGE SCALE GENOMIC DNA]</scope>
    <source>
        <strain evidence="2">F_SG_1</strain>
        <tissue evidence="2">Salivary glands</tissue>
    </source>
</reference>
<evidence type="ECO:0000313" key="3">
    <source>
        <dbReference type="Proteomes" id="UP001321473"/>
    </source>
</evidence>
<protein>
    <submittedName>
        <fullName evidence="2">Uncharacterized protein</fullName>
    </submittedName>
</protein>
<dbReference type="Proteomes" id="UP001321473">
    <property type="component" value="Unassembled WGS sequence"/>
</dbReference>
<dbReference type="AlphaFoldDB" id="A0AAQ4DQL6"/>
<feature type="region of interest" description="Disordered" evidence="1">
    <location>
        <begin position="1"/>
        <end position="24"/>
    </location>
</feature>
<proteinExistence type="predicted"/>
<comment type="caution">
    <text evidence="2">The sequence shown here is derived from an EMBL/GenBank/DDBJ whole genome shotgun (WGS) entry which is preliminary data.</text>
</comment>
<name>A0AAQ4DQL6_AMBAM</name>
<evidence type="ECO:0000256" key="1">
    <source>
        <dbReference type="SAM" id="MobiDB-lite"/>
    </source>
</evidence>
<accession>A0AAQ4DQL6</accession>
<gene>
    <name evidence="2" type="ORF">V5799_032639</name>
</gene>
<dbReference type="EMBL" id="JARKHS020028044">
    <property type="protein sequence ID" value="KAK8764756.1"/>
    <property type="molecule type" value="Genomic_DNA"/>
</dbReference>